<dbReference type="EMBL" id="PCQY01000029">
    <property type="protein sequence ID" value="PIP04462.1"/>
    <property type="molecule type" value="Genomic_DNA"/>
</dbReference>
<dbReference type="InterPro" id="IPR006153">
    <property type="entry name" value="Cation/H_exchanger_TM"/>
</dbReference>
<dbReference type="Gene3D" id="1.20.1530.20">
    <property type="match status" value="1"/>
</dbReference>
<dbReference type="InterPro" id="IPR003148">
    <property type="entry name" value="RCK_N"/>
</dbReference>
<dbReference type="InterPro" id="IPR038770">
    <property type="entry name" value="Na+/solute_symporter_sf"/>
</dbReference>
<reference evidence="9 10" key="1">
    <citation type="submission" date="2017-09" db="EMBL/GenBank/DDBJ databases">
        <title>Depth-based differentiation of microbial function through sediment-hosted aquifers and enrichment of novel symbionts in the deep terrestrial subsurface.</title>
        <authorList>
            <person name="Probst A.J."/>
            <person name="Ladd B."/>
            <person name="Jarett J.K."/>
            <person name="Geller-Mcgrath D.E."/>
            <person name="Sieber C.M."/>
            <person name="Emerson J.B."/>
            <person name="Anantharaman K."/>
            <person name="Thomas B.C."/>
            <person name="Malmstrom R."/>
            <person name="Stieglmeier M."/>
            <person name="Klingl A."/>
            <person name="Woyke T."/>
            <person name="Ryan C.M."/>
            <person name="Banfield J.F."/>
        </authorList>
    </citation>
    <scope>NUCLEOTIDE SEQUENCE [LARGE SCALE GENOMIC DNA]</scope>
    <source>
        <strain evidence="9">CG23_combo_of_CG06-09_8_20_14_all_40_14</strain>
    </source>
</reference>
<dbReference type="PROSITE" id="PS51201">
    <property type="entry name" value="RCK_N"/>
    <property type="match status" value="1"/>
</dbReference>
<accession>A0A2G9XBY3</accession>
<dbReference type="PANTHER" id="PTHR42751:SF3">
    <property type="entry name" value="SODIUM_GLUTAMATE SYMPORTER"/>
    <property type="match status" value="1"/>
</dbReference>
<keyword evidence="3" id="KW-0813">Transport</keyword>
<feature type="transmembrane region" description="Helical" evidence="7">
    <location>
        <begin position="6"/>
        <end position="23"/>
    </location>
</feature>
<evidence type="ECO:0000256" key="4">
    <source>
        <dbReference type="ARBA" id="ARBA00022692"/>
    </source>
</evidence>
<feature type="transmembrane region" description="Helical" evidence="7">
    <location>
        <begin position="239"/>
        <end position="257"/>
    </location>
</feature>
<dbReference type="Proteomes" id="UP000231388">
    <property type="component" value="Unassembled WGS sequence"/>
</dbReference>
<dbReference type="GO" id="GO:0006813">
    <property type="term" value="P:potassium ion transport"/>
    <property type="evidence" value="ECO:0007669"/>
    <property type="project" value="InterPro"/>
</dbReference>
<feature type="transmembrane region" description="Helical" evidence="7">
    <location>
        <begin position="216"/>
        <end position="233"/>
    </location>
</feature>
<comment type="caution">
    <text evidence="9">The sequence shown here is derived from an EMBL/GenBank/DDBJ whole genome shotgun (WGS) entry which is preliminary data.</text>
</comment>
<evidence type="ECO:0000259" key="8">
    <source>
        <dbReference type="PROSITE" id="PS51201"/>
    </source>
</evidence>
<dbReference type="GO" id="GO:0015297">
    <property type="term" value="F:antiporter activity"/>
    <property type="evidence" value="ECO:0007669"/>
    <property type="project" value="InterPro"/>
</dbReference>
<evidence type="ECO:0000256" key="6">
    <source>
        <dbReference type="ARBA" id="ARBA00023136"/>
    </source>
</evidence>
<feature type="transmembrane region" description="Helical" evidence="7">
    <location>
        <begin position="85"/>
        <end position="104"/>
    </location>
</feature>
<dbReference type="PANTHER" id="PTHR42751">
    <property type="entry name" value="SODIUM/HYDROGEN EXCHANGER FAMILY/TRKA DOMAIN PROTEIN"/>
    <property type="match status" value="1"/>
</dbReference>
<keyword evidence="6 7" id="KW-0472">Membrane</keyword>
<feature type="transmembrane region" description="Helical" evidence="7">
    <location>
        <begin position="175"/>
        <end position="196"/>
    </location>
</feature>
<organism evidence="9 10">
    <name type="scientific">candidate division WWE3 bacterium CG23_combo_of_CG06-09_8_20_14_all_40_14</name>
    <dbReference type="NCBI Taxonomy" id="1975095"/>
    <lineage>
        <taxon>Bacteria</taxon>
        <taxon>Katanobacteria</taxon>
    </lineage>
</organism>
<evidence type="ECO:0000256" key="2">
    <source>
        <dbReference type="ARBA" id="ARBA00005551"/>
    </source>
</evidence>
<feature type="transmembrane region" description="Helical" evidence="7">
    <location>
        <begin position="116"/>
        <end position="135"/>
    </location>
</feature>
<dbReference type="InterPro" id="IPR036291">
    <property type="entry name" value="NAD(P)-bd_dom_sf"/>
</dbReference>
<evidence type="ECO:0000256" key="1">
    <source>
        <dbReference type="ARBA" id="ARBA00004141"/>
    </source>
</evidence>
<feature type="transmembrane region" description="Helical" evidence="7">
    <location>
        <begin position="54"/>
        <end position="73"/>
    </location>
</feature>
<feature type="transmembrane region" description="Helical" evidence="7">
    <location>
        <begin position="269"/>
        <end position="288"/>
    </location>
</feature>
<evidence type="ECO:0000256" key="7">
    <source>
        <dbReference type="SAM" id="Phobius"/>
    </source>
</evidence>
<dbReference type="GO" id="GO:0016020">
    <property type="term" value="C:membrane"/>
    <property type="evidence" value="ECO:0007669"/>
    <property type="project" value="UniProtKB-SubCell"/>
</dbReference>
<comment type="subcellular location">
    <subcellularLocation>
        <location evidence="1">Membrane</location>
        <topology evidence="1">Multi-pass membrane protein</topology>
    </subcellularLocation>
</comment>
<feature type="transmembrane region" description="Helical" evidence="7">
    <location>
        <begin position="353"/>
        <end position="373"/>
    </location>
</feature>
<dbReference type="Pfam" id="PF02254">
    <property type="entry name" value="TrkA_N"/>
    <property type="match status" value="1"/>
</dbReference>
<keyword evidence="5 7" id="KW-1133">Transmembrane helix</keyword>
<feature type="transmembrane region" description="Helical" evidence="7">
    <location>
        <begin position="322"/>
        <end position="341"/>
    </location>
</feature>
<evidence type="ECO:0000256" key="5">
    <source>
        <dbReference type="ARBA" id="ARBA00022989"/>
    </source>
</evidence>
<feature type="transmembrane region" description="Helical" evidence="7">
    <location>
        <begin position="30"/>
        <end position="48"/>
    </location>
</feature>
<dbReference type="SUPFAM" id="SSF51735">
    <property type="entry name" value="NAD(P)-binding Rossmann-fold domains"/>
    <property type="match status" value="1"/>
</dbReference>
<keyword evidence="4 7" id="KW-0812">Transmembrane</keyword>
<protein>
    <recommendedName>
        <fullName evidence="8">RCK N-terminal domain-containing protein</fullName>
    </recommendedName>
</protein>
<comment type="similarity">
    <text evidence="2">Belongs to the monovalent cation:proton antiporter 2 (CPA2) transporter (TC 2.A.37) family.</text>
</comment>
<gene>
    <name evidence="9" type="ORF">COX53_02320</name>
</gene>
<name>A0A2G9XBY3_UNCKA</name>
<feature type="transmembrane region" description="Helical" evidence="7">
    <location>
        <begin position="294"/>
        <end position="315"/>
    </location>
</feature>
<feature type="transmembrane region" description="Helical" evidence="7">
    <location>
        <begin position="147"/>
        <end position="169"/>
    </location>
</feature>
<evidence type="ECO:0000313" key="10">
    <source>
        <dbReference type="Proteomes" id="UP000231388"/>
    </source>
</evidence>
<sequence length="572" mass="63092">MFDIAVQLSIILFAALIGGIVAYRLKQPLVVGFLLAGVILGNIPSQNFMQSSVISFFGELGIALLLFSLGLEFSIKRISSVYKIAVLGGILQIIMSALLGFLILPQLLHTSRGESTFVALLIAFSSTAVVAKILAERGALNSLQGEILLGWLIIQDIAVLPVMAMLPLFSGAELSFKSGIIILLKPLIVLYLVLIIGRKIAPKLFVRLALLHNRELMTLLSFVFCVLFALGALALGLSFALGAFLAGVCLAASGVNDEVFSEIKSVRDIFAAVFFTALGFLVNIKFLYAHIPLILAVSLLILIIKFSVVFGLVLYMGYHSKIAFFVGLGLVQIGEFSFILAKIGLDKNVLNSGTFQVIISSAVATIILTPFLFNKMDAFYNKIRKITKLKLPKMYERIFIRLDEAAIYAPRDELKEMRRHTIIIGYGRVGRAAARILDLAKYPYVVVDINYQNLKYLRNRGTANIFGDAEDEDILRLAGLEKARILIIAKPGKSENEHILRIARRLNPGIKIVIRVHSENEAAHFVIEGVKEVVEPEEAAARELAQKALILLGAEKEQIENVMEIFEDERKY</sequence>
<proteinExistence type="inferred from homology"/>
<dbReference type="AlphaFoldDB" id="A0A2G9XBY3"/>
<evidence type="ECO:0000256" key="3">
    <source>
        <dbReference type="ARBA" id="ARBA00022448"/>
    </source>
</evidence>
<dbReference type="GO" id="GO:1902600">
    <property type="term" value="P:proton transmembrane transport"/>
    <property type="evidence" value="ECO:0007669"/>
    <property type="project" value="InterPro"/>
</dbReference>
<evidence type="ECO:0000313" key="9">
    <source>
        <dbReference type="EMBL" id="PIP04462.1"/>
    </source>
</evidence>
<dbReference type="Gene3D" id="3.40.50.720">
    <property type="entry name" value="NAD(P)-binding Rossmann-like Domain"/>
    <property type="match status" value="1"/>
</dbReference>
<dbReference type="Pfam" id="PF00999">
    <property type="entry name" value="Na_H_Exchanger"/>
    <property type="match status" value="1"/>
</dbReference>
<feature type="domain" description="RCK N-terminal" evidence="8">
    <location>
        <begin position="418"/>
        <end position="535"/>
    </location>
</feature>